<dbReference type="InterPro" id="IPR022689">
    <property type="entry name" value="Iron_dep_repressor"/>
</dbReference>
<evidence type="ECO:0000256" key="3">
    <source>
        <dbReference type="ARBA" id="ARBA00023125"/>
    </source>
</evidence>
<dbReference type="EMBL" id="RCOS01000062">
    <property type="protein sequence ID" value="RSN76235.1"/>
    <property type="molecule type" value="Genomic_DNA"/>
</dbReference>
<dbReference type="Proteomes" id="UP000277582">
    <property type="component" value="Unassembled WGS sequence"/>
</dbReference>
<keyword evidence="8" id="KW-1185">Reference proteome</keyword>
<accession>A0A3R9PH13</accession>
<dbReference type="InterPro" id="IPR036421">
    <property type="entry name" value="Fe_dep_repressor_sf"/>
</dbReference>
<dbReference type="RefSeq" id="WP_125670857.1">
    <property type="nucleotide sequence ID" value="NZ_RCOS01000062.1"/>
</dbReference>
<dbReference type="SUPFAM" id="SSF46785">
    <property type="entry name" value="Winged helix' DNA-binding domain"/>
    <property type="match status" value="1"/>
</dbReference>
<dbReference type="InterPro" id="IPR001367">
    <property type="entry name" value="Fe_dep_repressor"/>
</dbReference>
<dbReference type="Pfam" id="PF02742">
    <property type="entry name" value="Fe_dep_repr_C"/>
    <property type="match status" value="1"/>
</dbReference>
<dbReference type="InterPro" id="IPR050536">
    <property type="entry name" value="DtxR_MntR_Metal-Reg"/>
</dbReference>
<evidence type="ECO:0000313" key="7">
    <source>
        <dbReference type="EMBL" id="RZN62821.1"/>
    </source>
</evidence>
<dbReference type="InterPro" id="IPR036388">
    <property type="entry name" value="WH-like_DNA-bd_sf"/>
</dbReference>
<comment type="similarity">
    <text evidence="1">Belongs to the DtxR/MntR family.</text>
</comment>
<dbReference type="PROSITE" id="PS50944">
    <property type="entry name" value="HTH_DTXR"/>
    <property type="match status" value="1"/>
</dbReference>
<evidence type="ECO:0000256" key="1">
    <source>
        <dbReference type="ARBA" id="ARBA00007871"/>
    </source>
</evidence>
<dbReference type="Proteomes" id="UP000316217">
    <property type="component" value="Unassembled WGS sequence"/>
</dbReference>
<dbReference type="AlphaFoldDB" id="A0A3R9PH13"/>
<dbReference type="OrthoDB" id="24735at2157"/>
<dbReference type="GO" id="GO:0003700">
    <property type="term" value="F:DNA-binding transcription factor activity"/>
    <property type="evidence" value="ECO:0007669"/>
    <property type="project" value="InterPro"/>
</dbReference>
<dbReference type="InterPro" id="IPR022687">
    <property type="entry name" value="HTH_DTXR"/>
</dbReference>
<dbReference type="GO" id="GO:0003677">
    <property type="term" value="F:DNA binding"/>
    <property type="evidence" value="ECO:0007669"/>
    <property type="project" value="UniProtKB-KW"/>
</dbReference>
<reference evidence="7 9" key="2">
    <citation type="journal article" date="2019" name="Nat. Microbiol.">
        <title>Wide diversity of methane and short-chain alkane metabolisms in uncultured archaea.</title>
        <authorList>
            <person name="Borrel G."/>
            <person name="Adam P.S."/>
            <person name="McKay L.J."/>
            <person name="Chen L.X."/>
            <person name="Sierra-Garcia I.N."/>
            <person name="Sieber C.M."/>
            <person name="Letourneur Q."/>
            <person name="Ghozlane A."/>
            <person name="Andersen G.L."/>
            <person name="Li W.J."/>
            <person name="Hallam S.J."/>
            <person name="Muyzer G."/>
            <person name="de Oliveira V.M."/>
            <person name="Inskeep W.P."/>
            <person name="Banfield J.F."/>
            <person name="Gribaldo S."/>
        </authorList>
    </citation>
    <scope>NUCLEOTIDE SEQUENCE [LARGE SCALE GENOMIC DNA]</scope>
    <source>
        <strain evidence="7">NM4</strain>
    </source>
</reference>
<keyword evidence="4" id="KW-0804">Transcription</keyword>
<dbReference type="SMART" id="SM00529">
    <property type="entry name" value="HTH_DTXR"/>
    <property type="match status" value="1"/>
</dbReference>
<keyword evidence="2" id="KW-0805">Transcription regulation</keyword>
<dbReference type="InterPro" id="IPR036390">
    <property type="entry name" value="WH_DNA-bd_sf"/>
</dbReference>
<dbReference type="GO" id="GO:0046983">
    <property type="term" value="F:protein dimerization activity"/>
    <property type="evidence" value="ECO:0007669"/>
    <property type="project" value="InterPro"/>
</dbReference>
<dbReference type="Gene3D" id="1.10.10.10">
    <property type="entry name" value="Winged helix-like DNA-binding domain superfamily/Winged helix DNA-binding domain"/>
    <property type="match status" value="1"/>
</dbReference>
<evidence type="ECO:0000259" key="5">
    <source>
        <dbReference type="PROSITE" id="PS50944"/>
    </source>
</evidence>
<evidence type="ECO:0000313" key="8">
    <source>
        <dbReference type="Proteomes" id="UP000277582"/>
    </source>
</evidence>
<proteinExistence type="inferred from homology"/>
<dbReference type="PANTHER" id="PTHR33238:SF7">
    <property type="entry name" value="IRON-DEPENDENT TRANSCRIPTIONAL REGULATOR"/>
    <property type="match status" value="1"/>
</dbReference>
<feature type="domain" description="HTH dtxR-type" evidence="5">
    <location>
        <begin position="1"/>
        <end position="68"/>
    </location>
</feature>
<protein>
    <submittedName>
        <fullName evidence="6">Metal-dependent transcriptional regulator</fullName>
    </submittedName>
</protein>
<evidence type="ECO:0000256" key="4">
    <source>
        <dbReference type="ARBA" id="ARBA00023163"/>
    </source>
</evidence>
<dbReference type="EMBL" id="RXII01000033">
    <property type="protein sequence ID" value="RZN62821.1"/>
    <property type="molecule type" value="Genomic_DNA"/>
</dbReference>
<evidence type="ECO:0000313" key="9">
    <source>
        <dbReference type="Proteomes" id="UP000316217"/>
    </source>
</evidence>
<comment type="caution">
    <text evidence="6">The sequence shown here is derived from an EMBL/GenBank/DDBJ whole genome shotgun (WGS) entry which is preliminary data.</text>
</comment>
<sequence>MRNSDITPGLQEYLTSIYRLKKSGKKEIRIGDLARERNVRLPSVTGAMKRLAKMNLVKYSRYGSIELTEDGERIAEVLDRIERDFYSFLVNFLGVPEDEAREEACHVEHGVNVETAKRLVAFMDYLNKCLPEEERRRIKEYIEERADLKCST</sequence>
<dbReference type="PANTHER" id="PTHR33238">
    <property type="entry name" value="IRON (METAL) DEPENDENT REPRESSOR, DTXR FAMILY"/>
    <property type="match status" value="1"/>
</dbReference>
<evidence type="ECO:0000256" key="2">
    <source>
        <dbReference type="ARBA" id="ARBA00023015"/>
    </source>
</evidence>
<dbReference type="Pfam" id="PF01325">
    <property type="entry name" value="Fe_dep_repress"/>
    <property type="match status" value="1"/>
</dbReference>
<organism evidence="6 8">
    <name type="scientific">Candidatus Methanodesulfokora washburnensis</name>
    <dbReference type="NCBI Taxonomy" id="2478471"/>
    <lineage>
        <taxon>Archaea</taxon>
        <taxon>Thermoproteota</taxon>
        <taxon>Candidatus Korarchaeia</taxon>
        <taxon>Candidatus Korarchaeia incertae sedis</taxon>
        <taxon>Candidatus Methanodesulfokora</taxon>
    </lineage>
</organism>
<dbReference type="Gene3D" id="1.10.60.10">
    <property type="entry name" value="Iron dependent repressor, metal binding and dimerisation domain"/>
    <property type="match status" value="1"/>
</dbReference>
<keyword evidence="3" id="KW-0238">DNA-binding</keyword>
<dbReference type="GO" id="GO:0046914">
    <property type="term" value="F:transition metal ion binding"/>
    <property type="evidence" value="ECO:0007669"/>
    <property type="project" value="InterPro"/>
</dbReference>
<name>A0A3R9PH13_9CREN</name>
<reference evidence="6 8" key="1">
    <citation type="submission" date="2018-10" db="EMBL/GenBank/DDBJ databases">
        <title>Co-occurring genomic capacity for anaerobic methane metabolism and dissimilatory sulfite reduction discovered in the Korarchaeota.</title>
        <authorList>
            <person name="Mckay L.J."/>
            <person name="Dlakic M."/>
            <person name="Fields M.W."/>
            <person name="Delmont T.O."/>
            <person name="Eren A.M."/>
            <person name="Jay Z.J."/>
            <person name="Klingelsmith K.B."/>
            <person name="Rusch D.B."/>
            <person name="Inskeep W.P."/>
        </authorList>
    </citation>
    <scope>NUCLEOTIDE SEQUENCE [LARGE SCALE GENOMIC DNA]</scope>
    <source>
        <strain evidence="6 8">MDKW</strain>
    </source>
</reference>
<gene>
    <name evidence="6" type="ORF">D6D85_04595</name>
    <name evidence="7" type="ORF">EF810_01895</name>
</gene>
<evidence type="ECO:0000313" key="6">
    <source>
        <dbReference type="EMBL" id="RSN76235.1"/>
    </source>
</evidence>